<accession>A0A1K1PRZ2</accession>
<evidence type="ECO:0000313" key="1">
    <source>
        <dbReference type="EMBL" id="SFW50424.1"/>
    </source>
</evidence>
<keyword evidence="2" id="KW-1185">Reference proteome</keyword>
<protein>
    <submittedName>
        <fullName evidence="1">Uncharacterized protein</fullName>
    </submittedName>
</protein>
<gene>
    <name evidence="1" type="ORF">SAMN04489730_0947</name>
</gene>
<dbReference type="AlphaFoldDB" id="A0A1K1PRZ2"/>
<dbReference type="Proteomes" id="UP000182740">
    <property type="component" value="Unassembled WGS sequence"/>
</dbReference>
<reference evidence="2" key="1">
    <citation type="submission" date="2016-11" db="EMBL/GenBank/DDBJ databases">
        <authorList>
            <person name="Varghese N."/>
            <person name="Submissions S."/>
        </authorList>
    </citation>
    <scope>NUCLEOTIDE SEQUENCE [LARGE SCALE GENOMIC DNA]</scope>
    <source>
        <strain evidence="2">DSM 44671</strain>
    </source>
</reference>
<organism evidence="1 2">
    <name type="scientific">Amycolatopsis australiensis</name>
    <dbReference type="NCBI Taxonomy" id="546364"/>
    <lineage>
        <taxon>Bacteria</taxon>
        <taxon>Bacillati</taxon>
        <taxon>Actinomycetota</taxon>
        <taxon>Actinomycetes</taxon>
        <taxon>Pseudonocardiales</taxon>
        <taxon>Pseudonocardiaceae</taxon>
        <taxon>Amycolatopsis</taxon>
    </lineage>
</organism>
<name>A0A1K1PRZ2_9PSEU</name>
<sequence length="94" mass="10408">MPFGPINTARITTVITELSREVAQVETGERFELVAALVEIIVWRALHGQTARQITDYLASQVAAGLRLEFVAWVVAESGRRLTDTTGPERGRSR</sequence>
<dbReference type="STRING" id="546364.SAMN04489730_0947"/>
<proteinExistence type="predicted"/>
<evidence type="ECO:0000313" key="2">
    <source>
        <dbReference type="Proteomes" id="UP000182740"/>
    </source>
</evidence>
<dbReference type="EMBL" id="FPJG01000006">
    <property type="protein sequence ID" value="SFW50424.1"/>
    <property type="molecule type" value="Genomic_DNA"/>
</dbReference>